<dbReference type="InterPro" id="IPR050095">
    <property type="entry name" value="ECF_ABC_transporter_ATP-bd"/>
</dbReference>
<evidence type="ECO:0000313" key="7">
    <source>
        <dbReference type="Proteomes" id="UP001156690"/>
    </source>
</evidence>
<keyword evidence="4" id="KW-0067">ATP-binding</keyword>
<dbReference type="GO" id="GO:0016887">
    <property type="term" value="F:ATP hydrolysis activity"/>
    <property type="evidence" value="ECO:0007669"/>
    <property type="project" value="InterPro"/>
</dbReference>
<dbReference type="CDD" id="cd03225">
    <property type="entry name" value="ABC_cobalt_CbiO_domain1"/>
    <property type="match status" value="1"/>
</dbReference>
<dbReference type="PROSITE" id="PS50893">
    <property type="entry name" value="ABC_TRANSPORTER_2"/>
    <property type="match status" value="1"/>
</dbReference>
<dbReference type="InterPro" id="IPR003439">
    <property type="entry name" value="ABC_transporter-like_ATP-bd"/>
</dbReference>
<dbReference type="Pfam" id="PF00005">
    <property type="entry name" value="ABC_tran"/>
    <property type="match status" value="1"/>
</dbReference>
<gene>
    <name evidence="6" type="ORF">GCM10007932_19010</name>
</gene>
<keyword evidence="3" id="KW-0547">Nucleotide-binding</keyword>
<evidence type="ECO:0000256" key="2">
    <source>
        <dbReference type="ARBA" id="ARBA00022448"/>
    </source>
</evidence>
<dbReference type="Proteomes" id="UP001156690">
    <property type="component" value="Unassembled WGS sequence"/>
</dbReference>
<evidence type="ECO:0000259" key="5">
    <source>
        <dbReference type="PROSITE" id="PS50893"/>
    </source>
</evidence>
<evidence type="ECO:0000256" key="1">
    <source>
        <dbReference type="ARBA" id="ARBA00005417"/>
    </source>
</evidence>
<dbReference type="GO" id="GO:0043190">
    <property type="term" value="C:ATP-binding cassette (ABC) transporter complex"/>
    <property type="evidence" value="ECO:0007669"/>
    <property type="project" value="TreeGrafter"/>
</dbReference>
<dbReference type="InterPro" id="IPR003593">
    <property type="entry name" value="AAA+_ATPase"/>
</dbReference>
<dbReference type="SUPFAM" id="SSF52540">
    <property type="entry name" value="P-loop containing nucleoside triphosphate hydrolases"/>
    <property type="match status" value="1"/>
</dbReference>
<evidence type="ECO:0000256" key="3">
    <source>
        <dbReference type="ARBA" id="ARBA00022741"/>
    </source>
</evidence>
<protein>
    <submittedName>
        <fullName evidence="6">Cobalt ABC transporter</fullName>
    </submittedName>
</protein>
<accession>A0AAV5NRB6</accession>
<feature type="domain" description="ABC transporter" evidence="5">
    <location>
        <begin position="18"/>
        <end position="244"/>
    </location>
</feature>
<dbReference type="GO" id="GO:0042626">
    <property type="term" value="F:ATPase-coupled transmembrane transporter activity"/>
    <property type="evidence" value="ECO:0007669"/>
    <property type="project" value="TreeGrafter"/>
</dbReference>
<dbReference type="GO" id="GO:0005524">
    <property type="term" value="F:ATP binding"/>
    <property type="evidence" value="ECO:0007669"/>
    <property type="project" value="UniProtKB-KW"/>
</dbReference>
<dbReference type="PANTHER" id="PTHR43553">
    <property type="entry name" value="HEAVY METAL TRANSPORTER"/>
    <property type="match status" value="1"/>
</dbReference>
<dbReference type="AlphaFoldDB" id="A0AAV5NRB6"/>
<dbReference type="InterPro" id="IPR027417">
    <property type="entry name" value="P-loop_NTPase"/>
</dbReference>
<comment type="caution">
    <text evidence="6">The sequence shown here is derived from an EMBL/GenBank/DDBJ whole genome shotgun (WGS) entry which is preliminary data.</text>
</comment>
<dbReference type="InterPro" id="IPR015856">
    <property type="entry name" value="ABC_transpr_CbiO/EcfA_su"/>
</dbReference>
<dbReference type="RefSeq" id="WP_126609423.1">
    <property type="nucleotide sequence ID" value="NZ_AP025145.1"/>
</dbReference>
<reference evidence="7" key="1">
    <citation type="journal article" date="2019" name="Int. J. Syst. Evol. Microbiol.">
        <title>The Global Catalogue of Microorganisms (GCM) 10K type strain sequencing project: providing services to taxonomists for standard genome sequencing and annotation.</title>
        <authorList>
            <consortium name="The Broad Institute Genomics Platform"/>
            <consortium name="The Broad Institute Genome Sequencing Center for Infectious Disease"/>
            <person name="Wu L."/>
            <person name="Ma J."/>
        </authorList>
    </citation>
    <scope>NUCLEOTIDE SEQUENCE [LARGE SCALE GENOMIC DNA]</scope>
    <source>
        <strain evidence="7">NBRC 15640</strain>
    </source>
</reference>
<dbReference type="EMBL" id="BSNX01000016">
    <property type="protein sequence ID" value="GLQ72541.1"/>
    <property type="molecule type" value="Genomic_DNA"/>
</dbReference>
<keyword evidence="2" id="KW-0813">Transport</keyword>
<evidence type="ECO:0000313" key="6">
    <source>
        <dbReference type="EMBL" id="GLQ72541.1"/>
    </source>
</evidence>
<name>A0AAV5NRB6_9VIBR</name>
<dbReference type="PANTHER" id="PTHR43553:SF24">
    <property type="entry name" value="ENERGY-COUPLING FACTOR TRANSPORTER ATP-BINDING PROTEIN ECFA1"/>
    <property type="match status" value="1"/>
</dbReference>
<keyword evidence="7" id="KW-1185">Reference proteome</keyword>
<dbReference type="SMART" id="SM00382">
    <property type="entry name" value="AAA"/>
    <property type="match status" value="1"/>
</dbReference>
<dbReference type="Gene3D" id="3.40.50.300">
    <property type="entry name" value="P-loop containing nucleotide triphosphate hydrolases"/>
    <property type="match status" value="1"/>
</dbReference>
<organism evidence="6 7">
    <name type="scientific">Vibrio penaeicida</name>
    <dbReference type="NCBI Taxonomy" id="104609"/>
    <lineage>
        <taxon>Bacteria</taxon>
        <taxon>Pseudomonadati</taxon>
        <taxon>Pseudomonadota</taxon>
        <taxon>Gammaproteobacteria</taxon>
        <taxon>Vibrionales</taxon>
        <taxon>Vibrionaceae</taxon>
        <taxon>Vibrio</taxon>
    </lineage>
</organism>
<evidence type="ECO:0000256" key="4">
    <source>
        <dbReference type="ARBA" id="ARBA00022840"/>
    </source>
</evidence>
<comment type="similarity">
    <text evidence="1">Belongs to the ABC transporter superfamily.</text>
</comment>
<sequence>MTSSDDKIPTNAAQNSLIEMQSVCLDIEGNRVLKNVSFATKSRRLGIIGRNGSGKSTLSRVLSGLIEIQSGKLEVAGIDPYNNRGAAVAQIGILFQNPDHQIIFPTVIEELVFGLRQQGQSKAEAKSNALNILAKFGKTHWQDVHTASLSQGQKHLVCLMSIVAMQPKLIILDEPFAGLDIPTKRQLQRYLDSFDGCLVHISHDPADIEHYDQILWLESGQIEEVGTPDAVLPNYLAEMNRLGDSDDISNLTN</sequence>
<proteinExistence type="inferred from homology"/>